<dbReference type="Pfam" id="PF00071">
    <property type="entry name" value="Ras"/>
    <property type="match status" value="1"/>
</dbReference>
<dbReference type="FunFam" id="3.40.50.300:FF:002309">
    <property type="entry name" value="Ras-related protein Ral-A"/>
    <property type="match status" value="1"/>
</dbReference>
<dbReference type="GO" id="GO:0005525">
    <property type="term" value="F:GTP binding"/>
    <property type="evidence" value="ECO:0007669"/>
    <property type="project" value="UniProtKB-KW"/>
</dbReference>
<dbReference type="CDD" id="cd00876">
    <property type="entry name" value="Ras"/>
    <property type="match status" value="1"/>
</dbReference>
<dbReference type="PANTHER" id="PTHR24070">
    <property type="entry name" value="RAS, DI-RAS, AND RHEB FAMILY MEMBERS OF SMALL GTPASE SUPERFAMILY"/>
    <property type="match status" value="1"/>
</dbReference>
<dbReference type="SMART" id="SM00173">
    <property type="entry name" value="RAS"/>
    <property type="match status" value="1"/>
</dbReference>
<keyword evidence="2" id="KW-0342">GTP-binding</keyword>
<organism evidence="3 4">
    <name type="scientific">Tieghemiomyces parasiticus</name>
    <dbReference type="NCBI Taxonomy" id="78921"/>
    <lineage>
        <taxon>Eukaryota</taxon>
        <taxon>Fungi</taxon>
        <taxon>Fungi incertae sedis</taxon>
        <taxon>Zoopagomycota</taxon>
        <taxon>Kickxellomycotina</taxon>
        <taxon>Dimargaritomycetes</taxon>
        <taxon>Dimargaritales</taxon>
        <taxon>Dimargaritaceae</taxon>
        <taxon>Tieghemiomyces</taxon>
    </lineage>
</organism>
<dbReference type="SUPFAM" id="SSF52540">
    <property type="entry name" value="P-loop containing nucleoside triphosphate hydrolases"/>
    <property type="match status" value="1"/>
</dbReference>
<dbReference type="InterPro" id="IPR020849">
    <property type="entry name" value="Small_GTPase_Ras-type"/>
</dbReference>
<comment type="caution">
    <text evidence="3">The sequence shown here is derived from an EMBL/GenBank/DDBJ whole genome shotgun (WGS) entry which is preliminary data.</text>
</comment>
<evidence type="ECO:0000256" key="2">
    <source>
        <dbReference type="ARBA" id="ARBA00023134"/>
    </source>
</evidence>
<dbReference type="Proteomes" id="UP001150569">
    <property type="component" value="Unassembled WGS sequence"/>
</dbReference>
<dbReference type="PROSITE" id="PS51421">
    <property type="entry name" value="RAS"/>
    <property type="match status" value="1"/>
</dbReference>
<gene>
    <name evidence="3" type="ORF">IWQ60_002888</name>
</gene>
<sequence length="210" mass="23672">MSRVPPAPPTHRLVMVGTGGVGKSALTVKFISGDFVQEYDPTKADSYTKQMQLEDGPCVVDILDTAGQEDYSAIQDNFYRHRDGFMLVFSLCEYESFQAMPQLRERILRVLDTTDDVPVVLVGNKYDLATRAYRRVSVEEAQELALSWNAMYLETSAKTGQNVETAYRELLRLVSRAKLRQSLAHRQKQAHHLKEAQLGAGRKDKACVVM</sequence>
<proteinExistence type="predicted"/>
<keyword evidence="1" id="KW-0547">Nucleotide-binding</keyword>
<dbReference type="GO" id="GO:0016020">
    <property type="term" value="C:membrane"/>
    <property type="evidence" value="ECO:0007669"/>
    <property type="project" value="InterPro"/>
</dbReference>
<evidence type="ECO:0000256" key="1">
    <source>
        <dbReference type="ARBA" id="ARBA00022741"/>
    </source>
</evidence>
<dbReference type="PRINTS" id="PR00449">
    <property type="entry name" value="RASTRNSFRMNG"/>
</dbReference>
<accession>A0A9W8AAI4</accession>
<dbReference type="SMART" id="SM00175">
    <property type="entry name" value="RAB"/>
    <property type="match status" value="1"/>
</dbReference>
<dbReference type="InterPro" id="IPR027417">
    <property type="entry name" value="P-loop_NTPase"/>
</dbReference>
<dbReference type="PROSITE" id="PS51419">
    <property type="entry name" value="RAB"/>
    <property type="match status" value="1"/>
</dbReference>
<dbReference type="NCBIfam" id="TIGR00231">
    <property type="entry name" value="small_GTP"/>
    <property type="match status" value="1"/>
</dbReference>
<dbReference type="SMART" id="SM00174">
    <property type="entry name" value="RHO"/>
    <property type="match status" value="1"/>
</dbReference>
<protein>
    <submittedName>
        <fullName evidence="3">Uncharacterized protein</fullName>
    </submittedName>
</protein>
<evidence type="ECO:0000313" key="3">
    <source>
        <dbReference type="EMBL" id="KAJ1927465.1"/>
    </source>
</evidence>
<dbReference type="GO" id="GO:0003924">
    <property type="term" value="F:GTPase activity"/>
    <property type="evidence" value="ECO:0007669"/>
    <property type="project" value="InterPro"/>
</dbReference>
<evidence type="ECO:0000313" key="4">
    <source>
        <dbReference type="Proteomes" id="UP001150569"/>
    </source>
</evidence>
<dbReference type="OrthoDB" id="5976022at2759"/>
<keyword evidence="4" id="KW-1185">Reference proteome</keyword>
<dbReference type="AlphaFoldDB" id="A0A9W8AAI4"/>
<dbReference type="EMBL" id="JANBPT010000116">
    <property type="protein sequence ID" value="KAJ1927465.1"/>
    <property type="molecule type" value="Genomic_DNA"/>
</dbReference>
<dbReference type="InterPro" id="IPR001806">
    <property type="entry name" value="Small_GTPase"/>
</dbReference>
<dbReference type="PROSITE" id="PS51420">
    <property type="entry name" value="RHO"/>
    <property type="match status" value="1"/>
</dbReference>
<dbReference type="GO" id="GO:0007165">
    <property type="term" value="P:signal transduction"/>
    <property type="evidence" value="ECO:0007669"/>
    <property type="project" value="InterPro"/>
</dbReference>
<name>A0A9W8AAI4_9FUNG</name>
<dbReference type="InterPro" id="IPR005225">
    <property type="entry name" value="Small_GTP-bd"/>
</dbReference>
<reference evidence="3" key="1">
    <citation type="submission" date="2022-07" db="EMBL/GenBank/DDBJ databases">
        <title>Phylogenomic reconstructions and comparative analyses of Kickxellomycotina fungi.</title>
        <authorList>
            <person name="Reynolds N.K."/>
            <person name="Stajich J.E."/>
            <person name="Barry K."/>
            <person name="Grigoriev I.V."/>
            <person name="Crous P."/>
            <person name="Smith M.E."/>
        </authorList>
    </citation>
    <scope>NUCLEOTIDE SEQUENCE</scope>
    <source>
        <strain evidence="3">RSA 861</strain>
    </source>
</reference>
<dbReference type="Gene3D" id="3.40.50.300">
    <property type="entry name" value="P-loop containing nucleotide triphosphate hydrolases"/>
    <property type="match status" value="1"/>
</dbReference>
<dbReference type="SMART" id="SM00176">
    <property type="entry name" value="RAN"/>
    <property type="match status" value="1"/>
</dbReference>